<name>A6KCP7_RAT</name>
<evidence type="ECO:0000313" key="1">
    <source>
        <dbReference type="EMBL" id="EDL86897.1"/>
    </source>
</evidence>
<sequence length="56" mass="5705">MEPVNISVVNSTGANGSRLTIGGTMGSNALSFSGGPGVLRTYSIKTTSTARRGTHH</sequence>
<proteinExistence type="predicted"/>
<reference evidence="1 2" key="1">
    <citation type="submission" date="2005-09" db="EMBL/GenBank/DDBJ databases">
        <authorList>
            <person name="Mural R.J."/>
            <person name="Li P.W."/>
            <person name="Adams M.D."/>
            <person name="Amanatides P.G."/>
            <person name="Baden-Tillson H."/>
            <person name="Barnstead M."/>
            <person name="Chin S.H."/>
            <person name="Dew I."/>
            <person name="Evans C.A."/>
            <person name="Ferriera S."/>
            <person name="Flanigan M."/>
            <person name="Fosler C."/>
            <person name="Glodek A."/>
            <person name="Gu Z."/>
            <person name="Holt R.A."/>
            <person name="Jennings D."/>
            <person name="Kraft C.L."/>
            <person name="Lu F."/>
            <person name="Nguyen T."/>
            <person name="Nusskern D.R."/>
            <person name="Pfannkoch C.M."/>
            <person name="Sitter C."/>
            <person name="Sutton G.G."/>
            <person name="Venter J.C."/>
            <person name="Wang Z."/>
            <person name="Woodage T."/>
            <person name="Zheng X.H."/>
            <person name="Zhong F."/>
        </authorList>
    </citation>
    <scope>NUCLEOTIDE SEQUENCE [LARGE SCALE GENOMIC DNA]</scope>
    <source>
        <strain>BN</strain>
        <strain evidence="2">Sprague-Dawley</strain>
    </source>
</reference>
<dbReference type="Proteomes" id="UP000234681">
    <property type="component" value="Chromosome 7"/>
</dbReference>
<organism evidence="1 2">
    <name type="scientific">Rattus norvegicus</name>
    <name type="common">Rat</name>
    <dbReference type="NCBI Taxonomy" id="10116"/>
    <lineage>
        <taxon>Eukaryota</taxon>
        <taxon>Metazoa</taxon>
        <taxon>Chordata</taxon>
        <taxon>Craniata</taxon>
        <taxon>Vertebrata</taxon>
        <taxon>Euteleostomi</taxon>
        <taxon>Mammalia</taxon>
        <taxon>Eutheria</taxon>
        <taxon>Euarchontoglires</taxon>
        <taxon>Glires</taxon>
        <taxon>Rodentia</taxon>
        <taxon>Myomorpha</taxon>
        <taxon>Muroidea</taxon>
        <taxon>Muridae</taxon>
        <taxon>Murinae</taxon>
        <taxon>Rattus</taxon>
    </lineage>
</organism>
<accession>A6KCP7</accession>
<gene>
    <name evidence="1" type="primary">Krt2-7</name>
    <name evidence="1" type="ORF">rCG_50784</name>
</gene>
<protein>
    <submittedName>
        <fullName evidence="1">Keratin complex 2, basic, gene 7, isoform CRA_c</fullName>
    </submittedName>
</protein>
<dbReference type="AlphaFoldDB" id="A6KCP7"/>
<dbReference type="EMBL" id="CH474035">
    <property type="protein sequence ID" value="EDL86897.1"/>
    <property type="molecule type" value="Genomic_DNA"/>
</dbReference>
<dbReference type="GO" id="GO:0005882">
    <property type="term" value="C:intermediate filament"/>
    <property type="evidence" value="ECO:0007669"/>
    <property type="project" value="UniProtKB-KW"/>
</dbReference>
<evidence type="ECO:0000313" key="2">
    <source>
        <dbReference type="Proteomes" id="UP000234681"/>
    </source>
</evidence>
<keyword evidence="1" id="KW-0416">Keratin</keyword>